<dbReference type="Pfam" id="PF00293">
    <property type="entry name" value="NUDIX"/>
    <property type="match status" value="1"/>
</dbReference>
<proteinExistence type="predicted"/>
<reference evidence="4 5" key="1">
    <citation type="journal article" date="2015" name="Genome Announc.">
        <title>Expanding the biotechnology potential of lactobacilli through comparative genomics of 213 strains and associated genera.</title>
        <authorList>
            <person name="Sun Z."/>
            <person name="Harris H.M."/>
            <person name="McCann A."/>
            <person name="Guo C."/>
            <person name="Argimon S."/>
            <person name="Zhang W."/>
            <person name="Yang X."/>
            <person name="Jeffery I.B."/>
            <person name="Cooney J.C."/>
            <person name="Kagawa T.F."/>
            <person name="Liu W."/>
            <person name="Song Y."/>
            <person name="Salvetti E."/>
            <person name="Wrobel A."/>
            <person name="Rasinkangas P."/>
            <person name="Parkhill J."/>
            <person name="Rea M.C."/>
            <person name="O'Sullivan O."/>
            <person name="Ritari J."/>
            <person name="Douillard F.P."/>
            <person name="Paul Ross R."/>
            <person name="Yang R."/>
            <person name="Briner A.E."/>
            <person name="Felis G.E."/>
            <person name="de Vos W.M."/>
            <person name="Barrangou R."/>
            <person name="Klaenhammer T.R."/>
            <person name="Caufield P.W."/>
            <person name="Cui Y."/>
            <person name="Zhang H."/>
            <person name="O'Toole P.W."/>
        </authorList>
    </citation>
    <scope>NUCLEOTIDE SEQUENCE [LARGE SCALE GENOMIC DNA]</scope>
    <source>
        <strain evidence="4 5">DSM 20253</strain>
    </source>
</reference>
<accession>A0A0R2CZ85</accession>
<dbReference type="CDD" id="cd03424">
    <property type="entry name" value="NUDIX_ADPRase_Nudt5_UGPPase_Nudt14"/>
    <property type="match status" value="1"/>
</dbReference>
<organism evidence="4 5">
    <name type="scientific">Loigolactobacillus rennini DSM 20253</name>
    <dbReference type="NCBI Taxonomy" id="1423796"/>
    <lineage>
        <taxon>Bacteria</taxon>
        <taxon>Bacillati</taxon>
        <taxon>Bacillota</taxon>
        <taxon>Bacilli</taxon>
        <taxon>Lactobacillales</taxon>
        <taxon>Lactobacillaceae</taxon>
        <taxon>Loigolactobacillus</taxon>
    </lineage>
</organism>
<dbReference type="AlphaFoldDB" id="A0A0R2CZ85"/>
<dbReference type="Proteomes" id="UP000051638">
    <property type="component" value="Unassembled WGS sequence"/>
</dbReference>
<dbReference type="EMBL" id="AYYI01000051">
    <property type="protein sequence ID" value="KRM97031.1"/>
    <property type="molecule type" value="Genomic_DNA"/>
</dbReference>
<keyword evidence="2" id="KW-0378">Hydrolase</keyword>
<dbReference type="STRING" id="1423796.FC24_GL001839"/>
<dbReference type="InterPro" id="IPR015797">
    <property type="entry name" value="NUDIX_hydrolase-like_dom_sf"/>
</dbReference>
<dbReference type="Gene3D" id="3.90.79.10">
    <property type="entry name" value="Nucleoside Triphosphate Pyrophosphohydrolase"/>
    <property type="match status" value="1"/>
</dbReference>
<dbReference type="PANTHER" id="PTHR11839:SF18">
    <property type="entry name" value="NUDIX HYDROLASE DOMAIN-CONTAINING PROTEIN"/>
    <property type="match status" value="1"/>
</dbReference>
<evidence type="ECO:0000256" key="1">
    <source>
        <dbReference type="ARBA" id="ARBA00001946"/>
    </source>
</evidence>
<dbReference type="PANTHER" id="PTHR11839">
    <property type="entry name" value="UDP/ADP-SUGAR PYROPHOSPHATASE"/>
    <property type="match status" value="1"/>
</dbReference>
<sequence>MEFAEKRLENQHLYQGKMIDLDLETVALPNGKKAQREIVRHPGAAAVMAVTNDQRMVFVEQWREPLQQVTCEIPAGKIDSRDDSAEAAAWRELNEEAGYTATKLTLQSRFYSSPGFANERMYLYWAENIQPVNERLAMDPDEFLRVHLLTMAQAQKQIDAGLICDAKTLLAVEFWKAKMRDVN</sequence>
<dbReference type="GO" id="GO:0005829">
    <property type="term" value="C:cytosol"/>
    <property type="evidence" value="ECO:0007669"/>
    <property type="project" value="TreeGrafter"/>
</dbReference>
<dbReference type="FunFam" id="3.90.79.10:FF:000024">
    <property type="entry name" value="ADP-ribose pyrophosphatase"/>
    <property type="match status" value="1"/>
</dbReference>
<feature type="domain" description="Nudix hydrolase" evidence="3">
    <location>
        <begin position="39"/>
        <end position="171"/>
    </location>
</feature>
<dbReference type="InterPro" id="IPR000086">
    <property type="entry name" value="NUDIX_hydrolase_dom"/>
</dbReference>
<dbReference type="GO" id="GO:0006753">
    <property type="term" value="P:nucleoside phosphate metabolic process"/>
    <property type="evidence" value="ECO:0007669"/>
    <property type="project" value="TreeGrafter"/>
</dbReference>
<dbReference type="PROSITE" id="PS51462">
    <property type="entry name" value="NUDIX"/>
    <property type="match status" value="1"/>
</dbReference>
<dbReference type="SUPFAM" id="SSF55811">
    <property type="entry name" value="Nudix"/>
    <property type="match status" value="1"/>
</dbReference>
<comment type="caution">
    <text evidence="4">The sequence shown here is derived from an EMBL/GenBank/DDBJ whole genome shotgun (WGS) entry which is preliminary data.</text>
</comment>
<name>A0A0R2CZ85_9LACO</name>
<gene>
    <name evidence="4" type="ORF">FC24_GL001839</name>
</gene>
<protein>
    <submittedName>
        <fullName evidence="4">ADP-ribose pyrophosphatase</fullName>
    </submittedName>
</protein>
<dbReference type="PATRIC" id="fig|1423796.3.peg.1866"/>
<comment type="cofactor">
    <cofactor evidence="1">
        <name>Mg(2+)</name>
        <dbReference type="ChEBI" id="CHEBI:18420"/>
    </cofactor>
</comment>
<evidence type="ECO:0000256" key="2">
    <source>
        <dbReference type="ARBA" id="ARBA00022801"/>
    </source>
</evidence>
<evidence type="ECO:0000313" key="4">
    <source>
        <dbReference type="EMBL" id="KRM97031.1"/>
    </source>
</evidence>
<dbReference type="GO" id="GO:0016787">
    <property type="term" value="F:hydrolase activity"/>
    <property type="evidence" value="ECO:0007669"/>
    <property type="project" value="UniProtKB-KW"/>
</dbReference>
<evidence type="ECO:0000313" key="5">
    <source>
        <dbReference type="Proteomes" id="UP000051638"/>
    </source>
</evidence>
<keyword evidence="5" id="KW-1185">Reference proteome</keyword>
<dbReference type="OrthoDB" id="9806150at2"/>
<dbReference type="GO" id="GO:0019693">
    <property type="term" value="P:ribose phosphate metabolic process"/>
    <property type="evidence" value="ECO:0007669"/>
    <property type="project" value="TreeGrafter"/>
</dbReference>
<dbReference type="RefSeq" id="WP_057874277.1">
    <property type="nucleotide sequence ID" value="NZ_AYYI01000051.1"/>
</dbReference>
<evidence type="ECO:0000259" key="3">
    <source>
        <dbReference type="PROSITE" id="PS51462"/>
    </source>
</evidence>